<sequence length="290" mass="31857">MVRRFRFGVNIRPTGSRRSWVDKCRRAESLGFDVIGVPDHLGMLSPFPAVILAAEVTERPRLNTFVLNTPFYNPVLLARDVATVDLLTDGRLELGLGAGYVEAEFAEAGITFPTARRRVDQVRDTASTLRRCFAADAYRPRPVQAGGPPLLIAGWGDRMLEVAAEHADIVALTSAATSNSGHLTLATEADAAARIARLHHSLSERADAVDLNILVQALIGPRDTDALAQVRPHLGREVDRPDDYISLLTGTEQDMAEQLRRRRDAYGINYITVLDNNMDALAPIIELLKD</sequence>
<dbReference type="PANTHER" id="PTHR42847:SF4">
    <property type="entry name" value="ALKANESULFONATE MONOOXYGENASE-RELATED"/>
    <property type="match status" value="1"/>
</dbReference>
<evidence type="ECO:0000259" key="5">
    <source>
        <dbReference type="Pfam" id="PF00296"/>
    </source>
</evidence>
<evidence type="ECO:0000256" key="1">
    <source>
        <dbReference type="ARBA" id="ARBA00022630"/>
    </source>
</evidence>
<dbReference type="InterPro" id="IPR011251">
    <property type="entry name" value="Luciferase-like_dom"/>
</dbReference>
<protein>
    <submittedName>
        <fullName evidence="6">TIGR03621 family F420-dependent LLM class oxidoreductase</fullName>
    </submittedName>
</protein>
<feature type="domain" description="Luciferase-like" evidence="5">
    <location>
        <begin position="14"/>
        <end position="241"/>
    </location>
</feature>
<accession>A0A5C5RV19</accession>
<name>A0A5C5RV19_9ACTN</name>
<dbReference type="GO" id="GO:0046306">
    <property type="term" value="P:alkanesulfonate catabolic process"/>
    <property type="evidence" value="ECO:0007669"/>
    <property type="project" value="TreeGrafter"/>
</dbReference>
<dbReference type="InterPro" id="IPR019923">
    <property type="entry name" value="Lucif-like_OxRdtase_MSMEG_2516"/>
</dbReference>
<dbReference type="EMBL" id="VIGV01000001">
    <property type="protein sequence ID" value="TWS26280.1"/>
    <property type="molecule type" value="Genomic_DNA"/>
</dbReference>
<dbReference type="NCBIfam" id="TIGR03621">
    <property type="entry name" value="F420_MSMEG_2516"/>
    <property type="match status" value="1"/>
</dbReference>
<evidence type="ECO:0000256" key="3">
    <source>
        <dbReference type="ARBA" id="ARBA00023002"/>
    </source>
</evidence>
<dbReference type="InterPro" id="IPR036661">
    <property type="entry name" value="Luciferase-like_sf"/>
</dbReference>
<dbReference type="AlphaFoldDB" id="A0A5C5RV19"/>
<reference evidence="6 7" key="1">
    <citation type="submission" date="2019-08" db="EMBL/GenBank/DDBJ databases">
        <title>Tsukamurella conjunctivitidis sp. nov., Tsukamurella assacharolytica sp. nov. and Tsukamurella sputae sp. nov. isolated from patients with conjunctivitis, bacteraemia (lymphoma) and respiratory infection (sputum) in Hong Kong.</title>
        <authorList>
            <person name="Fok K.M.N."/>
            <person name="Fong J.Y.H."/>
        </authorList>
    </citation>
    <scope>NUCLEOTIDE SEQUENCE [LARGE SCALE GENOMIC DNA]</scope>
    <source>
        <strain evidence="6 7">HKU70</strain>
    </source>
</reference>
<evidence type="ECO:0000256" key="2">
    <source>
        <dbReference type="ARBA" id="ARBA00022643"/>
    </source>
</evidence>
<comment type="caution">
    <text evidence="6">The sequence shown here is derived from an EMBL/GenBank/DDBJ whole genome shotgun (WGS) entry which is preliminary data.</text>
</comment>
<evidence type="ECO:0000313" key="7">
    <source>
        <dbReference type="Proteomes" id="UP000319792"/>
    </source>
</evidence>
<keyword evidence="3" id="KW-0560">Oxidoreductase</keyword>
<dbReference type="Pfam" id="PF00296">
    <property type="entry name" value="Bac_luciferase"/>
    <property type="match status" value="1"/>
</dbReference>
<evidence type="ECO:0000256" key="4">
    <source>
        <dbReference type="ARBA" id="ARBA00023033"/>
    </source>
</evidence>
<dbReference type="Gene3D" id="3.20.20.30">
    <property type="entry name" value="Luciferase-like domain"/>
    <property type="match status" value="1"/>
</dbReference>
<dbReference type="PANTHER" id="PTHR42847">
    <property type="entry name" value="ALKANESULFONATE MONOOXYGENASE"/>
    <property type="match status" value="1"/>
</dbReference>
<organism evidence="6 7">
    <name type="scientific">Tsukamurella sputi</name>
    <dbReference type="NCBI Taxonomy" id="2591848"/>
    <lineage>
        <taxon>Bacteria</taxon>
        <taxon>Bacillati</taxon>
        <taxon>Actinomycetota</taxon>
        <taxon>Actinomycetes</taxon>
        <taxon>Mycobacteriales</taxon>
        <taxon>Tsukamurellaceae</taxon>
        <taxon>Tsukamurella</taxon>
    </lineage>
</organism>
<keyword evidence="2" id="KW-0288">FMN</keyword>
<dbReference type="GO" id="GO:0008726">
    <property type="term" value="F:alkanesulfonate monooxygenase activity"/>
    <property type="evidence" value="ECO:0007669"/>
    <property type="project" value="TreeGrafter"/>
</dbReference>
<dbReference type="Proteomes" id="UP000319792">
    <property type="component" value="Unassembled WGS sequence"/>
</dbReference>
<dbReference type="OrthoDB" id="4288123at2"/>
<keyword evidence="1" id="KW-0285">Flavoprotein</keyword>
<keyword evidence="4" id="KW-0503">Monooxygenase</keyword>
<proteinExistence type="predicted"/>
<keyword evidence="7" id="KW-1185">Reference proteome</keyword>
<dbReference type="InterPro" id="IPR050172">
    <property type="entry name" value="SsuD_RutA_monooxygenase"/>
</dbReference>
<gene>
    <name evidence="6" type="ORF">FK268_03325</name>
</gene>
<dbReference type="SUPFAM" id="SSF51679">
    <property type="entry name" value="Bacterial luciferase-like"/>
    <property type="match status" value="1"/>
</dbReference>
<evidence type="ECO:0000313" key="6">
    <source>
        <dbReference type="EMBL" id="TWS26280.1"/>
    </source>
</evidence>